<gene>
    <name evidence="5" type="ORF">Nkreftii_003143</name>
</gene>
<evidence type="ECO:0008006" key="7">
    <source>
        <dbReference type="Google" id="ProtNLM"/>
    </source>
</evidence>
<dbReference type="NCBIfam" id="NF047751">
    <property type="entry name" value="HepT_toxin"/>
    <property type="match status" value="1"/>
</dbReference>
<dbReference type="AlphaFoldDB" id="A0A7S8J0S8"/>
<dbReference type="GO" id="GO:0004540">
    <property type="term" value="F:RNA nuclease activity"/>
    <property type="evidence" value="ECO:0007669"/>
    <property type="project" value="InterPro"/>
</dbReference>
<evidence type="ECO:0000256" key="1">
    <source>
        <dbReference type="ARBA" id="ARBA00022649"/>
    </source>
</evidence>
<evidence type="ECO:0000256" key="2">
    <source>
        <dbReference type="ARBA" id="ARBA00022722"/>
    </source>
</evidence>
<comment type="similarity">
    <text evidence="4">Belongs to the HepT RNase toxin family.</text>
</comment>
<keyword evidence="2" id="KW-0540">Nuclease</keyword>
<evidence type="ECO:0000313" key="6">
    <source>
        <dbReference type="Proteomes" id="UP000593737"/>
    </source>
</evidence>
<proteinExistence type="inferred from homology"/>
<evidence type="ECO:0000256" key="3">
    <source>
        <dbReference type="ARBA" id="ARBA00022801"/>
    </source>
</evidence>
<dbReference type="Gene3D" id="1.20.120.580">
    <property type="entry name" value="bsu32300-like"/>
    <property type="match status" value="1"/>
</dbReference>
<reference evidence="5 6" key="1">
    <citation type="journal article" date="2020" name="ISME J.">
        <title>Enrichment and physiological characterization of a novel comammox Nitrospira indicates ammonium inhibition of complete nitrification.</title>
        <authorList>
            <person name="Sakoula D."/>
            <person name="Koch H."/>
            <person name="Frank J."/>
            <person name="Jetten M.S.M."/>
            <person name="van Kessel M.A.H.J."/>
            <person name="Lucker S."/>
        </authorList>
    </citation>
    <scope>NUCLEOTIDE SEQUENCE [LARGE SCALE GENOMIC DNA]</scope>
    <source>
        <strain evidence="5">Comreactor17</strain>
    </source>
</reference>
<sequence length="166" mass="18824">MIRRSRRRFLPRETFLSSQDTLDVACYRLLIAIEAALALCFHVSAKRLNHVPEEYAGCFSSLEKAGLIPTDLSNRLQQMARFRNLLVHVYWKIDYVQVYEIISHHHGRADLAMRSAGPTVSAPAPTTHVETAFWFYFALVTTRIPSLIVTSTVVTRGSVETTRLSS</sequence>
<dbReference type="InterPro" id="IPR037038">
    <property type="entry name" value="HepT-like_sf"/>
</dbReference>
<accession>A0A7S8J0S8</accession>
<dbReference type="GO" id="GO:0016787">
    <property type="term" value="F:hydrolase activity"/>
    <property type="evidence" value="ECO:0007669"/>
    <property type="project" value="UniProtKB-KW"/>
</dbReference>
<dbReference type="PANTHER" id="PTHR33397">
    <property type="entry name" value="UPF0331 PROTEIN YUTE"/>
    <property type="match status" value="1"/>
</dbReference>
<protein>
    <recommendedName>
        <fullName evidence="7">DUF86 domain-containing protein</fullName>
    </recommendedName>
</protein>
<evidence type="ECO:0000313" key="5">
    <source>
        <dbReference type="EMBL" id="QPD05369.1"/>
    </source>
</evidence>
<organism evidence="5 6">
    <name type="scientific">Candidatus Nitrospira kreftii</name>
    <dbReference type="NCBI Taxonomy" id="2652173"/>
    <lineage>
        <taxon>Bacteria</taxon>
        <taxon>Pseudomonadati</taxon>
        <taxon>Nitrospirota</taxon>
        <taxon>Nitrospiria</taxon>
        <taxon>Nitrospirales</taxon>
        <taxon>Nitrospiraceae</taxon>
        <taxon>Nitrospira</taxon>
    </lineage>
</organism>
<dbReference type="KEGG" id="nkf:Nkreftii_003143"/>
<dbReference type="Pfam" id="PF01934">
    <property type="entry name" value="HepT-like"/>
    <property type="match status" value="1"/>
</dbReference>
<dbReference type="PANTHER" id="PTHR33397:SF5">
    <property type="entry name" value="RNASE YUTE-RELATED"/>
    <property type="match status" value="1"/>
</dbReference>
<keyword evidence="1" id="KW-1277">Toxin-antitoxin system</keyword>
<dbReference type="Proteomes" id="UP000593737">
    <property type="component" value="Chromosome"/>
</dbReference>
<dbReference type="InterPro" id="IPR008201">
    <property type="entry name" value="HepT-like"/>
</dbReference>
<dbReference type="GO" id="GO:0110001">
    <property type="term" value="C:toxin-antitoxin complex"/>
    <property type="evidence" value="ECO:0007669"/>
    <property type="project" value="InterPro"/>
</dbReference>
<dbReference type="EMBL" id="CP047423">
    <property type="protein sequence ID" value="QPD05369.1"/>
    <property type="molecule type" value="Genomic_DNA"/>
</dbReference>
<evidence type="ECO:0000256" key="4">
    <source>
        <dbReference type="ARBA" id="ARBA00024207"/>
    </source>
</evidence>
<name>A0A7S8J0S8_9BACT</name>
<keyword evidence="3" id="KW-0378">Hydrolase</keyword>
<dbReference type="InterPro" id="IPR052379">
    <property type="entry name" value="Type_VII_TA_RNase"/>
</dbReference>